<feature type="signal peptide" evidence="3">
    <location>
        <begin position="1"/>
        <end position="24"/>
    </location>
</feature>
<dbReference type="STRING" id="206665.SAMN04488516_102211"/>
<dbReference type="GO" id="GO:0046872">
    <property type="term" value="F:metal ion binding"/>
    <property type="evidence" value="ECO:0007669"/>
    <property type="project" value="UniProtKB-KW"/>
</dbReference>
<proteinExistence type="predicted"/>
<feature type="active site" description="Proton acceptor" evidence="1">
    <location>
        <position position="176"/>
    </location>
</feature>
<evidence type="ECO:0000313" key="5">
    <source>
        <dbReference type="Proteomes" id="UP000199602"/>
    </source>
</evidence>
<protein>
    <submittedName>
        <fullName evidence="4">Sirohydrochlorin cobaltochelatase</fullName>
    </submittedName>
</protein>
<feature type="binding site" evidence="2">
    <location>
        <position position="238"/>
    </location>
    <ligand>
        <name>Co(2+)</name>
        <dbReference type="ChEBI" id="CHEBI:48828"/>
    </ligand>
</feature>
<dbReference type="OrthoDB" id="9770331at2"/>
<keyword evidence="2" id="KW-0170">Cobalt</keyword>
<dbReference type="Gene3D" id="3.40.50.1400">
    <property type="match status" value="2"/>
</dbReference>
<evidence type="ECO:0000256" key="2">
    <source>
        <dbReference type="PIRSR" id="PIRSR033579-3"/>
    </source>
</evidence>
<dbReference type="GO" id="GO:0016852">
    <property type="term" value="F:sirohydrochlorin cobaltochelatase activity"/>
    <property type="evidence" value="ECO:0007669"/>
    <property type="project" value="InterPro"/>
</dbReference>
<dbReference type="SUPFAM" id="SSF53800">
    <property type="entry name" value="Chelatase"/>
    <property type="match status" value="1"/>
</dbReference>
<dbReference type="AlphaFoldDB" id="A0A1H0BL40"/>
<evidence type="ECO:0000256" key="3">
    <source>
        <dbReference type="SAM" id="SignalP"/>
    </source>
</evidence>
<feature type="binding site" evidence="2">
    <location>
        <position position="206"/>
    </location>
    <ligand>
        <name>Co(2+)</name>
        <dbReference type="ChEBI" id="CHEBI:48828"/>
    </ligand>
</feature>
<reference evidence="4 5" key="1">
    <citation type="submission" date="2016-10" db="EMBL/GenBank/DDBJ databases">
        <authorList>
            <person name="de Groot N.N."/>
        </authorList>
    </citation>
    <scope>NUCLEOTIDE SEQUENCE [LARGE SCALE GENOMIC DNA]</scope>
    <source>
        <strain evidence="4 5">DSM 15269</strain>
    </source>
</reference>
<organism evidence="4 5">
    <name type="scientific">Desulfonauticus submarinus</name>
    <dbReference type="NCBI Taxonomy" id="206665"/>
    <lineage>
        <taxon>Bacteria</taxon>
        <taxon>Pseudomonadati</taxon>
        <taxon>Thermodesulfobacteriota</taxon>
        <taxon>Desulfovibrionia</taxon>
        <taxon>Desulfovibrionales</taxon>
        <taxon>Desulfonauticaceae</taxon>
        <taxon>Desulfonauticus</taxon>
    </lineage>
</organism>
<sequence length="293" mass="32657">MLKKCLVLVLGLCLFVGVSSICFASKHKHSPKPGILLVAFGTSYPDGKRAYSFFEKEVKKAFPGIEVRWAYTSSIIRHKLAKEGKNIPSPVKALAQMMSDGFTHVAVQSLHTIPGEEYEYLEQVVEGFSVMPKGFTKIVLGTPLLYSVHDIPKVADALLKNLPSLKKGWGIALMGHGTEHRANSYYAALQYALWLKNKKVFLGTVEGWPTIREVKQELKQHKIKDVYLMPFMSVAGDHAHNDLAGDESDSWKGILSKAGFKCHPILKGTGEMKEIVEIWIEHLKHAYAKLGLK</sequence>
<dbReference type="GO" id="GO:0019251">
    <property type="term" value="P:anaerobic cobalamin biosynthetic process"/>
    <property type="evidence" value="ECO:0007669"/>
    <property type="project" value="InterPro"/>
</dbReference>
<accession>A0A1H0BL40</accession>
<name>A0A1H0BL40_9BACT</name>
<dbReference type="CDD" id="cd03413">
    <property type="entry name" value="CbiK_C"/>
    <property type="match status" value="1"/>
</dbReference>
<feature type="chain" id="PRO_5011586554" evidence="3">
    <location>
        <begin position="25"/>
        <end position="293"/>
    </location>
</feature>
<evidence type="ECO:0000256" key="1">
    <source>
        <dbReference type="PIRSR" id="PIRSR033579-1"/>
    </source>
</evidence>
<keyword evidence="3" id="KW-0732">Signal</keyword>
<dbReference type="Pfam" id="PF06180">
    <property type="entry name" value="CbiK"/>
    <property type="match status" value="1"/>
</dbReference>
<dbReference type="InterPro" id="IPR010388">
    <property type="entry name" value="Anaerobic_Co-chelatase"/>
</dbReference>
<keyword evidence="2" id="KW-0479">Metal-binding</keyword>
<dbReference type="CDD" id="cd03412">
    <property type="entry name" value="CbiK_N"/>
    <property type="match status" value="1"/>
</dbReference>
<dbReference type="EMBL" id="FNIN01000002">
    <property type="protein sequence ID" value="SDN46370.1"/>
    <property type="molecule type" value="Genomic_DNA"/>
</dbReference>
<gene>
    <name evidence="4" type="ORF">SAMN04488516_102211</name>
</gene>
<keyword evidence="5" id="KW-1185">Reference proteome</keyword>
<dbReference type="PIRSF" id="PIRSF033579">
    <property type="entry name" value="Anaer_Co_chel"/>
    <property type="match status" value="1"/>
</dbReference>
<feature type="binding site" evidence="2">
    <location>
        <position position="176"/>
    </location>
    <ligand>
        <name>Co(2+)</name>
        <dbReference type="ChEBI" id="CHEBI:48828"/>
    </ligand>
</feature>
<evidence type="ECO:0000313" key="4">
    <source>
        <dbReference type="EMBL" id="SDN46370.1"/>
    </source>
</evidence>
<dbReference type="RefSeq" id="WP_092063443.1">
    <property type="nucleotide sequence ID" value="NZ_FNIN01000002.1"/>
</dbReference>
<dbReference type="Proteomes" id="UP000199602">
    <property type="component" value="Unassembled WGS sequence"/>
</dbReference>